<dbReference type="InterPro" id="IPR029021">
    <property type="entry name" value="Prot-tyrosine_phosphatase-like"/>
</dbReference>
<dbReference type="InterPro" id="IPR000242">
    <property type="entry name" value="PTP_cat"/>
</dbReference>
<dbReference type="InterPro" id="IPR019748">
    <property type="entry name" value="FERM_central"/>
</dbReference>
<dbReference type="InterPro" id="IPR003595">
    <property type="entry name" value="Tyr_Pase_cat"/>
</dbReference>
<dbReference type="SUPFAM" id="SSF47031">
    <property type="entry name" value="Second domain of FERM"/>
    <property type="match status" value="1"/>
</dbReference>
<comment type="subcellular location">
    <subcellularLocation>
        <location evidence="1">Cytoplasm</location>
        <location evidence="1">Cytoskeleton</location>
    </subcellularLocation>
</comment>
<feature type="domain" description="Tyrosine specific protein phosphatases" evidence="10">
    <location>
        <begin position="1024"/>
        <end position="1096"/>
    </location>
</feature>
<evidence type="ECO:0000259" key="11">
    <source>
        <dbReference type="PROSITE" id="PS50057"/>
    </source>
</evidence>
<dbReference type="Gene3D" id="3.90.190.10">
    <property type="entry name" value="Protein tyrosine phosphatase superfamily"/>
    <property type="match status" value="1"/>
</dbReference>
<dbReference type="InterPro" id="IPR001478">
    <property type="entry name" value="PDZ"/>
</dbReference>
<dbReference type="PROSITE" id="PS00383">
    <property type="entry name" value="TYR_PHOSPHATASE_1"/>
    <property type="match status" value="1"/>
</dbReference>
<keyword evidence="6" id="KW-0904">Protein phosphatase</keyword>
<keyword evidence="5" id="KW-0378">Hydrolase</keyword>
<dbReference type="EMBL" id="JAKMXF010000298">
    <property type="protein sequence ID" value="KAI6652648.1"/>
    <property type="molecule type" value="Genomic_DNA"/>
</dbReference>
<dbReference type="PROSITE" id="PS50056">
    <property type="entry name" value="TYR_PHOSPHATASE_2"/>
    <property type="match status" value="1"/>
</dbReference>
<dbReference type="Gene3D" id="2.30.42.10">
    <property type="match status" value="1"/>
</dbReference>
<dbReference type="SMART" id="SM00295">
    <property type="entry name" value="B41"/>
    <property type="match status" value="1"/>
</dbReference>
<evidence type="ECO:0000259" key="9">
    <source>
        <dbReference type="PROSITE" id="PS50055"/>
    </source>
</evidence>
<dbReference type="PANTHER" id="PTHR45706">
    <property type="entry name" value="TYROSINE-PROTEIN PHOSPHATASE"/>
    <property type="match status" value="1"/>
</dbReference>
<dbReference type="PROSITE" id="PS50057">
    <property type="entry name" value="FERM_3"/>
    <property type="match status" value="1"/>
</dbReference>
<feature type="domain" description="PDZ" evidence="12">
    <location>
        <begin position="673"/>
        <end position="746"/>
    </location>
</feature>
<evidence type="ECO:0000256" key="5">
    <source>
        <dbReference type="ARBA" id="ARBA00022801"/>
    </source>
</evidence>
<dbReference type="PANTHER" id="PTHR45706:SF4">
    <property type="entry name" value="TYROSINE-PROTEIN PHOSPHATASE"/>
    <property type="match status" value="1"/>
</dbReference>
<feature type="region of interest" description="Disordered" evidence="8">
    <location>
        <begin position="456"/>
        <end position="476"/>
    </location>
</feature>
<evidence type="ECO:0000259" key="10">
    <source>
        <dbReference type="PROSITE" id="PS50056"/>
    </source>
</evidence>
<evidence type="ECO:0000313" key="14">
    <source>
        <dbReference type="Proteomes" id="UP001165289"/>
    </source>
</evidence>
<evidence type="ECO:0000259" key="12">
    <source>
        <dbReference type="PROSITE" id="PS50106"/>
    </source>
</evidence>
<feature type="domain" description="Tyrosine-protein phosphatase" evidence="9">
    <location>
        <begin position="844"/>
        <end position="1105"/>
    </location>
</feature>
<comment type="caution">
    <text evidence="13">The sequence shown here is derived from an EMBL/GenBank/DDBJ whole genome shotgun (WGS) entry which is preliminary data.</text>
</comment>
<dbReference type="Gene3D" id="1.20.80.10">
    <property type="match status" value="1"/>
</dbReference>
<evidence type="ECO:0000256" key="2">
    <source>
        <dbReference type="ARBA" id="ARBA00009649"/>
    </source>
</evidence>
<dbReference type="CDD" id="cd01765">
    <property type="entry name" value="FERM_F0_F1"/>
    <property type="match status" value="1"/>
</dbReference>
<dbReference type="InterPro" id="IPR011993">
    <property type="entry name" value="PH-like_dom_sf"/>
</dbReference>
<accession>A0AAV7JUG9</accession>
<dbReference type="PRINTS" id="PR00935">
    <property type="entry name" value="BAND41"/>
</dbReference>
<dbReference type="Pfam" id="PF00373">
    <property type="entry name" value="FERM_M"/>
    <property type="match status" value="1"/>
</dbReference>
<dbReference type="Proteomes" id="UP001165289">
    <property type="component" value="Unassembled WGS sequence"/>
</dbReference>
<name>A0AAV7JUG9_9METZ</name>
<evidence type="ECO:0000256" key="1">
    <source>
        <dbReference type="ARBA" id="ARBA00004245"/>
    </source>
</evidence>
<evidence type="ECO:0000256" key="4">
    <source>
        <dbReference type="ARBA" id="ARBA00022490"/>
    </source>
</evidence>
<dbReference type="SMART" id="SM01196">
    <property type="entry name" value="FERM_C"/>
    <property type="match status" value="1"/>
</dbReference>
<dbReference type="GO" id="GO:0004725">
    <property type="term" value="F:protein tyrosine phosphatase activity"/>
    <property type="evidence" value="ECO:0007669"/>
    <property type="project" value="UniProtKB-EC"/>
</dbReference>
<gene>
    <name evidence="13" type="ORF">LOD99_4432</name>
</gene>
<dbReference type="InterPro" id="IPR019749">
    <property type="entry name" value="Band_41_domain"/>
</dbReference>
<dbReference type="InterPro" id="IPR018979">
    <property type="entry name" value="FERM_N"/>
</dbReference>
<dbReference type="InterPro" id="IPR016130">
    <property type="entry name" value="Tyr_Pase_AS"/>
</dbReference>
<dbReference type="SMART" id="SM00228">
    <property type="entry name" value="PDZ"/>
    <property type="match status" value="1"/>
</dbReference>
<dbReference type="SMART" id="SM00194">
    <property type="entry name" value="PTPc"/>
    <property type="match status" value="1"/>
</dbReference>
<evidence type="ECO:0000256" key="7">
    <source>
        <dbReference type="ARBA" id="ARBA00023212"/>
    </source>
</evidence>
<keyword evidence="14" id="KW-1185">Reference proteome</keyword>
<dbReference type="Gene3D" id="3.10.20.90">
    <property type="entry name" value="Phosphatidylinositol 3-kinase Catalytic Subunit, Chain A, domain 1"/>
    <property type="match status" value="1"/>
</dbReference>
<dbReference type="SMART" id="SM00404">
    <property type="entry name" value="PTPc_motif"/>
    <property type="match status" value="1"/>
</dbReference>
<evidence type="ECO:0000256" key="6">
    <source>
        <dbReference type="ARBA" id="ARBA00022912"/>
    </source>
</evidence>
<dbReference type="Pfam" id="PF09380">
    <property type="entry name" value="FERM_C"/>
    <property type="match status" value="1"/>
</dbReference>
<organism evidence="13 14">
    <name type="scientific">Oopsacas minuta</name>
    <dbReference type="NCBI Taxonomy" id="111878"/>
    <lineage>
        <taxon>Eukaryota</taxon>
        <taxon>Metazoa</taxon>
        <taxon>Porifera</taxon>
        <taxon>Hexactinellida</taxon>
        <taxon>Hexasterophora</taxon>
        <taxon>Lyssacinosida</taxon>
        <taxon>Leucopsacidae</taxon>
        <taxon>Oopsacas</taxon>
    </lineage>
</organism>
<dbReference type="InterPro" id="IPR014352">
    <property type="entry name" value="FERM/acyl-CoA-bd_prot_sf"/>
</dbReference>
<evidence type="ECO:0000256" key="3">
    <source>
        <dbReference type="ARBA" id="ARBA00013064"/>
    </source>
</evidence>
<dbReference type="InterPro" id="IPR035963">
    <property type="entry name" value="FERM_2"/>
</dbReference>
<dbReference type="EC" id="3.1.3.48" evidence="3"/>
<feature type="region of interest" description="Disordered" evidence="8">
    <location>
        <begin position="339"/>
        <end position="362"/>
    </location>
</feature>
<dbReference type="PRINTS" id="PR00700">
    <property type="entry name" value="PRTYPHPHTASE"/>
</dbReference>
<dbReference type="PROSITE" id="PS50106">
    <property type="entry name" value="PDZ"/>
    <property type="match status" value="1"/>
</dbReference>
<keyword evidence="7" id="KW-0206">Cytoskeleton</keyword>
<comment type="similarity">
    <text evidence="2">Belongs to the protein-tyrosine phosphatase family. Non-receptor class subfamily.</text>
</comment>
<dbReference type="Pfam" id="PF00595">
    <property type="entry name" value="PDZ"/>
    <property type="match status" value="1"/>
</dbReference>
<dbReference type="GO" id="GO:0005856">
    <property type="term" value="C:cytoskeleton"/>
    <property type="evidence" value="ECO:0007669"/>
    <property type="project" value="UniProtKB-SubCell"/>
</dbReference>
<dbReference type="SUPFAM" id="SSF52799">
    <property type="entry name" value="(Phosphotyrosine protein) phosphatases II"/>
    <property type="match status" value="1"/>
</dbReference>
<dbReference type="AlphaFoldDB" id="A0AAV7JUG9"/>
<dbReference type="SUPFAM" id="SSF50729">
    <property type="entry name" value="PH domain-like"/>
    <property type="match status" value="1"/>
</dbReference>
<dbReference type="InterPro" id="IPR018980">
    <property type="entry name" value="FERM_PH-like_C"/>
</dbReference>
<dbReference type="Gene3D" id="2.30.29.30">
    <property type="entry name" value="Pleckstrin-homology domain (PH domain)/Phosphotyrosine-binding domain (PTB)"/>
    <property type="match status" value="1"/>
</dbReference>
<evidence type="ECO:0000256" key="8">
    <source>
        <dbReference type="SAM" id="MobiDB-lite"/>
    </source>
</evidence>
<dbReference type="InterPro" id="IPR036034">
    <property type="entry name" value="PDZ_sf"/>
</dbReference>
<proteinExistence type="inferred from homology"/>
<dbReference type="PROSITE" id="PS50055">
    <property type="entry name" value="TYR_PHOSPHATASE_PTP"/>
    <property type="match status" value="1"/>
</dbReference>
<reference evidence="13 14" key="1">
    <citation type="journal article" date="2023" name="BMC Biol.">
        <title>The compact genome of the sponge Oopsacas minuta (Hexactinellida) is lacking key metazoan core genes.</title>
        <authorList>
            <person name="Santini S."/>
            <person name="Schenkelaars Q."/>
            <person name="Jourda C."/>
            <person name="Duchesne M."/>
            <person name="Belahbib H."/>
            <person name="Rocher C."/>
            <person name="Selva M."/>
            <person name="Riesgo A."/>
            <person name="Vervoort M."/>
            <person name="Leys S.P."/>
            <person name="Kodjabachian L."/>
            <person name="Le Bivic A."/>
            <person name="Borchiellini C."/>
            <person name="Claverie J.M."/>
            <person name="Renard E."/>
        </authorList>
    </citation>
    <scope>NUCLEOTIDE SEQUENCE [LARGE SCALE GENOMIC DNA]</scope>
    <source>
        <strain evidence="13">SPO-2</strain>
    </source>
</reference>
<feature type="domain" description="FERM" evidence="11">
    <location>
        <begin position="9"/>
        <end position="291"/>
    </location>
</feature>
<dbReference type="InterPro" id="IPR000299">
    <property type="entry name" value="FERM_domain"/>
</dbReference>
<sequence>MESPLPTGMLCQVQFLDGAEMCYEVDRTCSGHYLLQHIFDQIELKENIYFGLQYQQETQFKWLLAEKSLKKQLSNFSKQTRIHLYFRVKYYPPAPDRCHHEYTRYLFYLQLKLDLYTKRLPCSDSTLKQLCALALQAELGDYDPYRMTDGYVHQFRFTQDTDYTFSSFVAAVHQSKYGMPAGQAEKEFLSIVTTLEYYGMNCCSARRVSYPIQIAVSHIGVCLFEKRILHEVFPWRNIIRLSSRRNKYKIVARHHRTGKKTDLEFKLVNGRICKDFWCLCRDYHAFFTGERSLIHPAFQTPSIPLKHTPSTSSNLAGHLCMSITSPPFNDSIFPYAEANTKSLSSSPPRIRRSAPDPPPFMHSDSVASVNEHNTLRKEINSELQQPNDDVRSRTGSFDKAIDRDSLTPPQNNAIATHNSMLTSSQAITPPFINQYEDLDKLGQDMKKKEMNFVKKKSMNDLPPPVPTRIRTGSLGVPKTEFTGLNLTPFFTPKPTSHGIATNRPRSQAPVVSKPIKATVPESMTHQLTPLTPPGNSFRTLQLQYPTNDINKVYSNSTSELYHYSVPRYKDPPPSYKKPPYVKKSSTPNIVTAGVQSSTSFNQGLIEGSQFTMATRSLSLSSVSSTSSREANFEPEEYNNIPQSENQLLQYMHDRNLSMDSECYQTVPAREEICLILRSDPEGRYGFNIQGKERNQEEPVIVSKVMPDSPASLAYPTPLQLGDELVQVNRHSVQIFSHHQLVKFIKSGKDLQQDGLELVVRRRKSKSTEMLSLLQAQFPNQSQNMISADSSRHIHSGSASEGQLMAVSRTAGNQTPSALAPKRLPSLTLPQSIDLISQCLRDGSSIDTFLAIPQQPNNPSRSTLAARYPDNFKKNRYKDILPYDETRVQLTIESDYINASHVEVTINAKEKKFYVVTQGPLKHTCKDFWCMVWDQGCTLIVMLTSLKEGGKNKCYRYWPELATTEVSEKTLHCEGIEITTIEEHKDTIFTRRKLRIRHQLHSGERFITQLHYTAWPDQGVPAETESFLSFVNVVRRESKDTAPVIHCSAGIGRSGVHIVMDVAMTMMERGLPVDLVGIIWQLRECRCNMVQNLSQYDFICRAVLSAYTPSSFGNNTAHIYKV</sequence>
<dbReference type="SUPFAM" id="SSF50156">
    <property type="entry name" value="PDZ domain-like"/>
    <property type="match status" value="1"/>
</dbReference>
<dbReference type="InterPro" id="IPR029071">
    <property type="entry name" value="Ubiquitin-like_domsf"/>
</dbReference>
<dbReference type="InterPro" id="IPR000387">
    <property type="entry name" value="Tyr_Pase_dom"/>
</dbReference>
<evidence type="ECO:0000313" key="13">
    <source>
        <dbReference type="EMBL" id="KAI6652648.1"/>
    </source>
</evidence>
<keyword evidence="4" id="KW-0963">Cytoplasm</keyword>
<dbReference type="Pfam" id="PF09379">
    <property type="entry name" value="FERM_N"/>
    <property type="match status" value="1"/>
</dbReference>
<dbReference type="CDD" id="cd14473">
    <property type="entry name" value="FERM_B-lobe"/>
    <property type="match status" value="1"/>
</dbReference>
<dbReference type="CDD" id="cd00047">
    <property type="entry name" value="PTPc"/>
    <property type="match status" value="1"/>
</dbReference>
<dbReference type="Pfam" id="PF00102">
    <property type="entry name" value="Y_phosphatase"/>
    <property type="match status" value="1"/>
</dbReference>
<protein>
    <recommendedName>
        <fullName evidence="3">protein-tyrosine-phosphatase</fullName>
        <ecNumber evidence="3">3.1.3.48</ecNumber>
    </recommendedName>
</protein>
<dbReference type="SUPFAM" id="SSF54236">
    <property type="entry name" value="Ubiquitin-like"/>
    <property type="match status" value="1"/>
</dbReference>